<dbReference type="PRINTS" id="PR01039">
    <property type="entry name" value="TRNASYNTHTRP"/>
</dbReference>
<evidence type="ECO:0000256" key="6">
    <source>
        <dbReference type="ARBA" id="ARBA00023146"/>
    </source>
</evidence>
<dbReference type="InterPro" id="IPR050203">
    <property type="entry name" value="Trp-tRNA_synthetase"/>
</dbReference>
<keyword evidence="4 8" id="KW-0067">ATP-binding</keyword>
<keyword evidence="8" id="KW-0963">Cytoplasm</keyword>
<comment type="caution">
    <text evidence="10">The sequence shown here is derived from an EMBL/GenBank/DDBJ whole genome shotgun (WGS) entry which is preliminary data.</text>
</comment>
<dbReference type="GO" id="GO:0005829">
    <property type="term" value="C:cytosol"/>
    <property type="evidence" value="ECO:0007669"/>
    <property type="project" value="TreeGrafter"/>
</dbReference>
<dbReference type="EMBL" id="MFRA01000005">
    <property type="protein sequence ID" value="OGH92670.1"/>
    <property type="molecule type" value="Genomic_DNA"/>
</dbReference>
<comment type="subunit">
    <text evidence="8">Homodimer.</text>
</comment>
<dbReference type="InterPro" id="IPR024109">
    <property type="entry name" value="Trp-tRNA-ligase_bac-type"/>
</dbReference>
<gene>
    <name evidence="8" type="primary">trpS</name>
    <name evidence="10" type="ORF">A2563_03285</name>
</gene>
<evidence type="ECO:0000256" key="4">
    <source>
        <dbReference type="ARBA" id="ARBA00022840"/>
    </source>
</evidence>
<feature type="binding site" evidence="8">
    <location>
        <begin position="9"/>
        <end position="11"/>
    </location>
    <ligand>
        <name>ATP</name>
        <dbReference type="ChEBI" id="CHEBI:30616"/>
    </ligand>
</feature>
<keyword evidence="6 8" id="KW-0030">Aminoacyl-tRNA synthetase</keyword>
<dbReference type="AlphaFoldDB" id="A0A1F6P9F9"/>
<dbReference type="Gene3D" id="1.10.240.10">
    <property type="entry name" value="Tyrosyl-Transfer RNA Synthetase"/>
    <property type="match status" value="1"/>
</dbReference>
<feature type="binding site" evidence="8">
    <location>
        <position position="184"/>
    </location>
    <ligand>
        <name>ATP</name>
        <dbReference type="ChEBI" id="CHEBI:30616"/>
    </ligand>
</feature>
<dbReference type="GO" id="GO:0006436">
    <property type="term" value="P:tryptophanyl-tRNA aminoacylation"/>
    <property type="evidence" value="ECO:0007669"/>
    <property type="project" value="UniProtKB-UniRule"/>
</dbReference>
<evidence type="ECO:0000256" key="3">
    <source>
        <dbReference type="ARBA" id="ARBA00022741"/>
    </source>
</evidence>
<comment type="catalytic activity">
    <reaction evidence="7 8">
        <text>tRNA(Trp) + L-tryptophan + ATP = L-tryptophyl-tRNA(Trp) + AMP + diphosphate + H(+)</text>
        <dbReference type="Rhea" id="RHEA:24080"/>
        <dbReference type="Rhea" id="RHEA-COMP:9671"/>
        <dbReference type="Rhea" id="RHEA-COMP:9705"/>
        <dbReference type="ChEBI" id="CHEBI:15378"/>
        <dbReference type="ChEBI" id="CHEBI:30616"/>
        <dbReference type="ChEBI" id="CHEBI:33019"/>
        <dbReference type="ChEBI" id="CHEBI:57912"/>
        <dbReference type="ChEBI" id="CHEBI:78442"/>
        <dbReference type="ChEBI" id="CHEBI:78535"/>
        <dbReference type="ChEBI" id="CHEBI:456215"/>
        <dbReference type="EC" id="6.1.1.2"/>
    </reaction>
</comment>
<accession>A0A1F6P9F9</accession>
<reference evidence="10 11" key="1">
    <citation type="journal article" date="2016" name="Nat. Commun.">
        <title>Thousands of microbial genomes shed light on interconnected biogeochemical processes in an aquifer system.</title>
        <authorList>
            <person name="Anantharaman K."/>
            <person name="Brown C.T."/>
            <person name="Hug L.A."/>
            <person name="Sharon I."/>
            <person name="Castelle C.J."/>
            <person name="Probst A.J."/>
            <person name="Thomas B.C."/>
            <person name="Singh A."/>
            <person name="Wilkins M.J."/>
            <person name="Karaoz U."/>
            <person name="Brodie E.L."/>
            <person name="Williams K.H."/>
            <person name="Hubbard S.S."/>
            <person name="Banfield J.F."/>
        </authorList>
    </citation>
    <scope>NUCLEOTIDE SEQUENCE [LARGE SCALE GENOMIC DNA]</scope>
</reference>
<dbReference type="InterPro" id="IPR014729">
    <property type="entry name" value="Rossmann-like_a/b/a_fold"/>
</dbReference>
<keyword evidence="5 8" id="KW-0648">Protein biosynthesis</keyword>
<feature type="binding site" evidence="8">
    <location>
        <begin position="17"/>
        <end position="18"/>
    </location>
    <ligand>
        <name>ATP</name>
        <dbReference type="ChEBI" id="CHEBI:30616"/>
    </ligand>
</feature>
<dbReference type="HAMAP" id="MF_00140_B">
    <property type="entry name" value="Trp_tRNA_synth_B"/>
    <property type="match status" value="1"/>
</dbReference>
<evidence type="ECO:0000313" key="10">
    <source>
        <dbReference type="EMBL" id="OGH92670.1"/>
    </source>
</evidence>
<dbReference type="Gene3D" id="3.40.50.620">
    <property type="entry name" value="HUPs"/>
    <property type="match status" value="1"/>
</dbReference>
<dbReference type="InterPro" id="IPR001412">
    <property type="entry name" value="aa-tRNA-synth_I_CS"/>
</dbReference>
<dbReference type="InterPro" id="IPR002305">
    <property type="entry name" value="aa-tRNA-synth_Ic"/>
</dbReference>
<dbReference type="GO" id="GO:0005524">
    <property type="term" value="F:ATP binding"/>
    <property type="evidence" value="ECO:0007669"/>
    <property type="project" value="UniProtKB-UniRule"/>
</dbReference>
<feature type="binding site" evidence="8">
    <location>
        <begin position="193"/>
        <end position="197"/>
    </location>
    <ligand>
        <name>ATP</name>
        <dbReference type="ChEBI" id="CHEBI:30616"/>
    </ligand>
</feature>
<dbReference type="GO" id="GO:0004830">
    <property type="term" value="F:tryptophan-tRNA ligase activity"/>
    <property type="evidence" value="ECO:0007669"/>
    <property type="project" value="UniProtKB-UniRule"/>
</dbReference>
<evidence type="ECO:0000256" key="9">
    <source>
        <dbReference type="RuleBase" id="RU363036"/>
    </source>
</evidence>
<feature type="binding site" evidence="8">
    <location>
        <begin position="145"/>
        <end position="147"/>
    </location>
    <ligand>
        <name>ATP</name>
        <dbReference type="ChEBI" id="CHEBI:30616"/>
    </ligand>
</feature>
<organism evidence="10 11">
    <name type="scientific">Candidatus Magasanikbacteria bacterium RIFOXYD1_FULL_40_23</name>
    <dbReference type="NCBI Taxonomy" id="1798705"/>
    <lineage>
        <taxon>Bacteria</taxon>
        <taxon>Candidatus Magasanikiibacteriota</taxon>
    </lineage>
</organism>
<dbReference type="PANTHER" id="PTHR43766:SF1">
    <property type="entry name" value="TRYPTOPHAN--TRNA LIGASE, MITOCHONDRIAL"/>
    <property type="match status" value="1"/>
</dbReference>
<keyword evidence="3 8" id="KW-0547">Nucleotide-binding</keyword>
<feature type="short sequence motif" description="'HIGH' region" evidence="8">
    <location>
        <begin position="10"/>
        <end position="18"/>
    </location>
</feature>
<dbReference type="PANTHER" id="PTHR43766">
    <property type="entry name" value="TRYPTOPHAN--TRNA LIGASE, MITOCHONDRIAL"/>
    <property type="match status" value="1"/>
</dbReference>
<comment type="similarity">
    <text evidence="1 8 9">Belongs to the class-I aminoacyl-tRNA synthetase family.</text>
</comment>
<sequence>MKRVFSGVQPTNNLHLGNYLGAIKNWVELQNSYDAFYCVVDLHAITIKQDPKQLRQNVLNVAKTYLALGVDPNKSTIFVQSHVPQHTELAWILNTVAKVSELERMTQFKDKAKDHKENINMGLFDYPVLMASDILLYSPEVVPVGEDQKQHVELTRDLAARFNSLYGKTFVEPEPMINKEGARIMGLDDPTKKMSKSATSANNYIALLDSPEVVAKKISRAVTDSGTTIESGADRPALANLLTIYSLLSGQGIKNIEKEYTGKGYADFKKGLSGVVVEFISQFQDKFNALDDDKVKKILEDGAKKAKGVAEKKMEEVKTKMGLI</sequence>
<evidence type="ECO:0000256" key="8">
    <source>
        <dbReference type="HAMAP-Rule" id="MF_00140"/>
    </source>
</evidence>
<feature type="binding site" evidence="8">
    <location>
        <position position="133"/>
    </location>
    <ligand>
        <name>L-tryptophan</name>
        <dbReference type="ChEBI" id="CHEBI:57912"/>
    </ligand>
</feature>
<evidence type="ECO:0000256" key="5">
    <source>
        <dbReference type="ARBA" id="ARBA00022917"/>
    </source>
</evidence>
<dbReference type="CDD" id="cd00806">
    <property type="entry name" value="TrpRS_core"/>
    <property type="match status" value="1"/>
</dbReference>
<dbReference type="PROSITE" id="PS00178">
    <property type="entry name" value="AA_TRNA_LIGASE_I"/>
    <property type="match status" value="1"/>
</dbReference>
<comment type="function">
    <text evidence="8">Catalyzes the attachment of tryptophan to tRNA(Trp).</text>
</comment>
<dbReference type="InterPro" id="IPR002306">
    <property type="entry name" value="Trp-tRNA-ligase"/>
</dbReference>
<comment type="subcellular location">
    <subcellularLocation>
        <location evidence="8">Cytoplasm</location>
    </subcellularLocation>
</comment>
<dbReference type="SUPFAM" id="SSF52374">
    <property type="entry name" value="Nucleotidylyl transferase"/>
    <property type="match status" value="1"/>
</dbReference>
<evidence type="ECO:0000256" key="1">
    <source>
        <dbReference type="ARBA" id="ARBA00005594"/>
    </source>
</evidence>
<dbReference type="STRING" id="1798705.A2563_03285"/>
<dbReference type="Pfam" id="PF00579">
    <property type="entry name" value="tRNA-synt_1b"/>
    <property type="match status" value="1"/>
</dbReference>
<protein>
    <recommendedName>
        <fullName evidence="8">Tryptophan--tRNA ligase</fullName>
        <ecNumber evidence="8">6.1.1.2</ecNumber>
    </recommendedName>
    <alternativeName>
        <fullName evidence="8">Tryptophanyl-tRNA synthetase</fullName>
        <shortName evidence="8">TrpRS</shortName>
    </alternativeName>
</protein>
<evidence type="ECO:0000256" key="7">
    <source>
        <dbReference type="ARBA" id="ARBA00049929"/>
    </source>
</evidence>
<feature type="short sequence motif" description="'KMSKS' region" evidence="8">
    <location>
        <begin position="193"/>
        <end position="197"/>
    </location>
</feature>
<keyword evidence="2 8" id="KW-0436">Ligase</keyword>
<dbReference type="EC" id="6.1.1.2" evidence="8"/>
<evidence type="ECO:0000313" key="11">
    <source>
        <dbReference type="Proteomes" id="UP000176634"/>
    </source>
</evidence>
<proteinExistence type="inferred from homology"/>
<evidence type="ECO:0000256" key="2">
    <source>
        <dbReference type="ARBA" id="ARBA00022598"/>
    </source>
</evidence>
<dbReference type="NCBIfam" id="TIGR00233">
    <property type="entry name" value="trpS"/>
    <property type="match status" value="1"/>
</dbReference>
<name>A0A1F6P9F9_9BACT</name>
<dbReference type="Proteomes" id="UP000176634">
    <property type="component" value="Unassembled WGS sequence"/>
</dbReference>